<feature type="transmembrane region" description="Helical" evidence="11">
    <location>
        <begin position="636"/>
        <end position="656"/>
    </location>
</feature>
<dbReference type="PRINTS" id="PR01434">
    <property type="entry name" value="NADHDHGNASE5"/>
</dbReference>
<keyword evidence="3" id="KW-0050">Antiport</keyword>
<feature type="transmembrane region" description="Helical" evidence="11">
    <location>
        <begin position="6"/>
        <end position="24"/>
    </location>
</feature>
<keyword evidence="5 10" id="KW-0812">Transmembrane</keyword>
<feature type="transmembrane region" description="Helical" evidence="11">
    <location>
        <begin position="504"/>
        <end position="528"/>
    </location>
</feature>
<evidence type="ECO:0000256" key="8">
    <source>
        <dbReference type="ARBA" id="ARBA00023065"/>
    </source>
</evidence>
<feature type="transmembrane region" description="Helical" evidence="11">
    <location>
        <begin position="847"/>
        <end position="869"/>
    </location>
</feature>
<dbReference type="GO" id="GO:1902600">
    <property type="term" value="P:proton transmembrane transport"/>
    <property type="evidence" value="ECO:0007669"/>
    <property type="project" value="UniProtKB-KW"/>
</dbReference>
<dbReference type="NCBIfam" id="TIGR00940">
    <property type="entry name" value="2a6301s01"/>
    <property type="match status" value="1"/>
</dbReference>
<feature type="transmembrane region" description="Helical" evidence="11">
    <location>
        <begin position="923"/>
        <end position="951"/>
    </location>
</feature>
<feature type="transmembrane region" description="Helical" evidence="11">
    <location>
        <begin position="110"/>
        <end position="128"/>
    </location>
</feature>
<evidence type="ECO:0000259" key="12">
    <source>
        <dbReference type="Pfam" id="PF00361"/>
    </source>
</evidence>
<evidence type="ECO:0000259" key="16">
    <source>
        <dbReference type="Pfam" id="PF20501"/>
    </source>
</evidence>
<dbReference type="PANTHER" id="PTHR43373:SF1">
    <property type="entry name" value="NA(+)_H(+) ANTIPORTER SUBUNIT A"/>
    <property type="match status" value="1"/>
</dbReference>
<dbReference type="GO" id="GO:0015297">
    <property type="term" value="F:antiporter activity"/>
    <property type="evidence" value="ECO:0007669"/>
    <property type="project" value="UniProtKB-KW"/>
</dbReference>
<keyword evidence="9 11" id="KW-0472">Membrane</keyword>
<dbReference type="Pfam" id="PF00662">
    <property type="entry name" value="Proton_antipo_N"/>
    <property type="match status" value="1"/>
</dbReference>
<feature type="transmembrane region" description="Helical" evidence="11">
    <location>
        <begin position="371"/>
        <end position="394"/>
    </location>
</feature>
<evidence type="ECO:0000256" key="11">
    <source>
        <dbReference type="SAM" id="Phobius"/>
    </source>
</evidence>
<feature type="transmembrane region" description="Helical" evidence="11">
    <location>
        <begin position="762"/>
        <end position="780"/>
    </location>
</feature>
<keyword evidence="8" id="KW-0406">Ion transport</keyword>
<dbReference type="GO" id="GO:0005886">
    <property type="term" value="C:plasma membrane"/>
    <property type="evidence" value="ECO:0007669"/>
    <property type="project" value="UniProtKB-SubCell"/>
</dbReference>
<dbReference type="Pfam" id="PF13244">
    <property type="entry name" value="MbhD"/>
    <property type="match status" value="1"/>
</dbReference>
<dbReference type="InterPro" id="IPR001750">
    <property type="entry name" value="ND/Mrp_TM"/>
</dbReference>
<keyword evidence="7 11" id="KW-1133">Transmembrane helix</keyword>
<dbReference type="Pfam" id="PF20501">
    <property type="entry name" value="MbhE"/>
    <property type="match status" value="1"/>
</dbReference>
<evidence type="ECO:0000259" key="14">
    <source>
        <dbReference type="Pfam" id="PF04039"/>
    </source>
</evidence>
<evidence type="ECO:0000256" key="10">
    <source>
        <dbReference type="RuleBase" id="RU000320"/>
    </source>
</evidence>
<feature type="domain" description="MrpA C-terminal/MbhD" evidence="15">
    <location>
        <begin position="622"/>
        <end position="685"/>
    </location>
</feature>
<dbReference type="OrthoDB" id="9811798at2"/>
<evidence type="ECO:0000259" key="15">
    <source>
        <dbReference type="Pfam" id="PF13244"/>
    </source>
</evidence>
<feature type="transmembrane region" description="Helical" evidence="11">
    <location>
        <begin position="662"/>
        <end position="683"/>
    </location>
</feature>
<keyword evidence="4" id="KW-1003">Cell membrane</keyword>
<feature type="transmembrane region" description="Helical" evidence="11">
    <location>
        <begin position="209"/>
        <end position="234"/>
    </location>
</feature>
<dbReference type="PANTHER" id="PTHR43373">
    <property type="entry name" value="NA(+)/H(+) ANTIPORTER SUBUNIT"/>
    <property type="match status" value="1"/>
</dbReference>
<feature type="transmembrane region" description="Helical" evidence="11">
    <location>
        <begin position="274"/>
        <end position="295"/>
    </location>
</feature>
<dbReference type="InterPro" id="IPR046806">
    <property type="entry name" value="MrpA_C/MbhE"/>
</dbReference>
<keyword evidence="18" id="KW-1185">Reference proteome</keyword>
<dbReference type="InterPro" id="IPR001516">
    <property type="entry name" value="Proton_antipo_N"/>
</dbReference>
<dbReference type="InterPro" id="IPR025383">
    <property type="entry name" value="MrpA_C/MbhD"/>
</dbReference>
<dbReference type="InterPro" id="IPR005663">
    <property type="entry name" value="MrpA/MnhA1/PhaAB"/>
</dbReference>
<evidence type="ECO:0000313" key="18">
    <source>
        <dbReference type="Proteomes" id="UP000245252"/>
    </source>
</evidence>
<comment type="caution">
    <text evidence="17">The sequence shown here is derived from an EMBL/GenBank/DDBJ whole genome shotgun (WGS) entry which is preliminary data.</text>
</comment>
<evidence type="ECO:0000256" key="5">
    <source>
        <dbReference type="ARBA" id="ARBA00022692"/>
    </source>
</evidence>
<dbReference type="InterPro" id="IPR007182">
    <property type="entry name" value="MnhB"/>
</dbReference>
<feature type="transmembrane region" description="Helical" evidence="11">
    <location>
        <begin position="881"/>
        <end position="903"/>
    </location>
</feature>
<comment type="subcellular location">
    <subcellularLocation>
        <location evidence="1">Cell membrane</location>
        <topology evidence="1">Multi-pass membrane protein</topology>
    </subcellularLocation>
    <subcellularLocation>
        <location evidence="10">Membrane</location>
        <topology evidence="10">Multi-pass membrane protein</topology>
    </subcellularLocation>
</comment>
<sequence length="971" mass="105713">MNDEDLLLLLLTLPFLGSFAAALLKTAARTAAASLAGLVALAALVITAALYPSVAGGNVVRISFEWLPTLDLNFTLRMDGFAWMFAMLITGIGLLVAVYAHYYMSKEDPVPRFFSFLLAFMGAMLGIALSGNLILLAIFWELTSIVSFLLIGYWHQNAAARDGSRMALTVTGMGGLCLLVGLLLLGHIAGGYDLDKVLAAGDAIRAHPLYLPALILVLMGALTKSAQFPFHFWLPNAMAAPTPVSAYLHSATMVKAGVFLLVRLWPALSGTYEWFWLVGLAGTATLLLGAYFAIFQQDLKGLLAYSTISHLGLITTLLSLGSPLAAVAAIFHMMNHATFKASLFMAAGIIDHETGTRDMRRLSGLFRFLPITATLAMVASAAMAGVPLLNGFLSKEMFFAETVETHADSMLDKALPYIATIAGAFAVTYSLRFIHTVFFGPPPTDLPKAEPHEPPHWMRLPIELLVLLCLIVGMVPAMSIGPFLHTAVTAVLGTETPEYSLAVWHGFNLPLVMSIVALAAGTLLYLLLRRYLATCENGPPLFRHLQGQRIFERILVTVSWKWARWLEAYSGTRRLQPQLRLLTALGFVAAFVPLYFGGFHPRPLSFARPDLVFSMIWLIGIFSALGAAYQAKYHRVAALTMLGGAGLMTCLTFVWLSAPDLALTQLLVEVVTTVLILLGLRWLPKRNEKIDNTVNFSGRLRRLRDLTIAVACGIGMSLLSYAVMTLPVPDAIANYFLEKAYTEGGGRNVVNVILVDFRAFDTMGEITVLAIVALTVFALLRRFRPAADSVAVPEQQRIQNAYDDARPERAPGDTVRDYLLVPSVIMQWLFPVIITFAAFLFVRGHDLPGGGFAAGIAMAIAFLLQYLAGGARWAEDRLRILPVRWIGAGLLTAAATGMGSWLFGRPFLTTYAQYVDIPLIGKVPLATAMLFDLGVFALVVGATVLMLIALAHQSIRVYRVRSPEPLKSEEA</sequence>
<feature type="transmembrane region" description="Helical" evidence="11">
    <location>
        <begin position="703"/>
        <end position="724"/>
    </location>
</feature>
<feature type="transmembrane region" description="Helical" evidence="11">
    <location>
        <begin position="464"/>
        <end position="484"/>
    </location>
</feature>
<evidence type="ECO:0000256" key="9">
    <source>
        <dbReference type="ARBA" id="ARBA00023136"/>
    </source>
</evidence>
<evidence type="ECO:0000256" key="3">
    <source>
        <dbReference type="ARBA" id="ARBA00022449"/>
    </source>
</evidence>
<dbReference type="AlphaFoldDB" id="A0A2U2DPQ8"/>
<evidence type="ECO:0000256" key="1">
    <source>
        <dbReference type="ARBA" id="ARBA00004651"/>
    </source>
</evidence>
<dbReference type="Pfam" id="PF04039">
    <property type="entry name" value="MnhB"/>
    <property type="match status" value="1"/>
</dbReference>
<dbReference type="Proteomes" id="UP000245252">
    <property type="component" value="Unassembled WGS sequence"/>
</dbReference>
<evidence type="ECO:0000256" key="7">
    <source>
        <dbReference type="ARBA" id="ARBA00022989"/>
    </source>
</evidence>
<evidence type="ECO:0000256" key="2">
    <source>
        <dbReference type="ARBA" id="ARBA00022448"/>
    </source>
</evidence>
<feature type="transmembrane region" description="Helical" evidence="11">
    <location>
        <begin position="414"/>
        <end position="434"/>
    </location>
</feature>
<accession>A0A2U2DPQ8</accession>
<protein>
    <submittedName>
        <fullName evidence="17">Monovalent cation/H+ antiporter subunit A</fullName>
    </submittedName>
</protein>
<feature type="transmembrane region" description="Helical" evidence="11">
    <location>
        <begin position="31"/>
        <end position="51"/>
    </location>
</feature>
<feature type="transmembrane region" description="Helical" evidence="11">
    <location>
        <begin position="579"/>
        <end position="599"/>
    </location>
</feature>
<proteinExistence type="predicted"/>
<feature type="transmembrane region" description="Helical" evidence="11">
    <location>
        <begin position="246"/>
        <end position="268"/>
    </location>
</feature>
<dbReference type="EMBL" id="QFBC01000006">
    <property type="protein sequence ID" value="PWE55295.1"/>
    <property type="molecule type" value="Genomic_DNA"/>
</dbReference>
<keyword evidence="6" id="KW-0375">Hydrogen ion transport</keyword>
<feature type="domain" description="MrpA C-terminal/MbhE" evidence="16">
    <location>
        <begin position="700"/>
        <end position="797"/>
    </location>
</feature>
<feature type="domain" description="NADH:quinone oxidoreductase/Mrp antiporter transmembrane" evidence="12">
    <location>
        <begin position="130"/>
        <end position="408"/>
    </location>
</feature>
<feature type="transmembrane region" description="Helical" evidence="11">
    <location>
        <begin position="818"/>
        <end position="841"/>
    </location>
</feature>
<dbReference type="RefSeq" id="WP_109458993.1">
    <property type="nucleotide sequence ID" value="NZ_QFBC01000006.1"/>
</dbReference>
<feature type="transmembrane region" description="Helical" evidence="11">
    <location>
        <begin position="166"/>
        <end position="189"/>
    </location>
</feature>
<dbReference type="Pfam" id="PF00361">
    <property type="entry name" value="Proton_antipo_M"/>
    <property type="match status" value="1"/>
</dbReference>
<evidence type="ECO:0000256" key="4">
    <source>
        <dbReference type="ARBA" id="ARBA00022475"/>
    </source>
</evidence>
<evidence type="ECO:0000256" key="6">
    <source>
        <dbReference type="ARBA" id="ARBA00022781"/>
    </source>
</evidence>
<reference evidence="17 18" key="1">
    <citation type="submission" date="2018-05" db="EMBL/GenBank/DDBJ databases">
        <title>The draft genome of strain NS-104.</title>
        <authorList>
            <person name="Hang P."/>
            <person name="Jiang J."/>
        </authorList>
    </citation>
    <scope>NUCLEOTIDE SEQUENCE [LARGE SCALE GENOMIC DNA]</scope>
    <source>
        <strain evidence="17 18">NS-104</strain>
    </source>
</reference>
<dbReference type="NCBIfam" id="NF009288">
    <property type="entry name" value="PRK12648.1"/>
    <property type="match status" value="1"/>
</dbReference>
<organism evidence="17 18">
    <name type="scientific">Metarhizobium album</name>
    <dbReference type="NCBI Taxonomy" id="2182425"/>
    <lineage>
        <taxon>Bacteria</taxon>
        <taxon>Pseudomonadati</taxon>
        <taxon>Pseudomonadota</taxon>
        <taxon>Alphaproteobacteria</taxon>
        <taxon>Hyphomicrobiales</taxon>
        <taxon>Rhizobiaceae</taxon>
        <taxon>Metarhizobium</taxon>
    </lineage>
</organism>
<feature type="domain" description="NADH-Ubiquinone oxidoreductase (complex I) chain 5 N-terminal" evidence="13">
    <location>
        <begin position="69"/>
        <end position="114"/>
    </location>
</feature>
<feature type="transmembrane region" description="Helical" evidence="11">
    <location>
        <begin position="81"/>
        <end position="103"/>
    </location>
</feature>
<name>A0A2U2DPQ8_9HYPH</name>
<feature type="domain" description="Na+/H+ antiporter MnhB subunit-related protein" evidence="14">
    <location>
        <begin position="822"/>
        <end position="944"/>
    </location>
</feature>
<evidence type="ECO:0000313" key="17">
    <source>
        <dbReference type="EMBL" id="PWE55295.1"/>
    </source>
</evidence>
<evidence type="ECO:0000259" key="13">
    <source>
        <dbReference type="Pfam" id="PF00662"/>
    </source>
</evidence>
<feature type="transmembrane region" description="Helical" evidence="11">
    <location>
        <begin position="611"/>
        <end position="629"/>
    </location>
</feature>
<keyword evidence="2" id="KW-0813">Transport</keyword>
<dbReference type="InterPro" id="IPR050616">
    <property type="entry name" value="CPA3_Na-H_Antiporter_A"/>
</dbReference>
<gene>
    <name evidence="17" type="ORF">DEM27_14575</name>
</gene>